<feature type="region of interest" description="Disordered" evidence="1">
    <location>
        <begin position="10"/>
        <end position="152"/>
    </location>
</feature>
<feature type="compositionally biased region" description="Low complexity" evidence="1">
    <location>
        <begin position="189"/>
        <end position="203"/>
    </location>
</feature>
<feature type="region of interest" description="Disordered" evidence="1">
    <location>
        <begin position="189"/>
        <end position="208"/>
    </location>
</feature>
<feature type="region of interest" description="Disordered" evidence="1">
    <location>
        <begin position="478"/>
        <end position="499"/>
    </location>
</feature>
<feature type="compositionally biased region" description="Polar residues" evidence="1">
    <location>
        <begin position="104"/>
        <end position="124"/>
    </location>
</feature>
<evidence type="ECO:0000256" key="1">
    <source>
        <dbReference type="SAM" id="MobiDB-lite"/>
    </source>
</evidence>
<feature type="compositionally biased region" description="Low complexity" evidence="1">
    <location>
        <begin position="24"/>
        <end position="50"/>
    </location>
</feature>
<gene>
    <name evidence="2" type="ORF">NADFUDRAFT_83745</name>
</gene>
<sequence length="712" mass="76534">MPLLSFKFFRSSSSSKNKDDDASHLSPTNSLRSSSSQPSSRSARVGSISSNASLPRSLKGRSSNDNYAPLSLSETPNLSPPSTQSSSSYVVENNNESASLLSNPVANSSDVTNDTKPGGASTSALAIPRVSFSTSTKQVSSSGNNGSYSYSDQLTPTNSYGSYSLKSLTPVTSNQLRPTSSIASNTELSVLSSSPSSSSLLSLGVPKEGHNYQRRVSFNTTPQEMDKVSLSTPTNSMFSNNYDIASAVHNSDDSDNDYNTANTTTSSGGGRFMSNIMKKSDALFTSSGSKARKKERSNSVYSLSRSDGASLTRSLTNNSILSNSSTSRALVNKSFSISSRHEAFTISRYSRTMIVALNGYLDLKGFYNKNLPHFNYSLDSIISTNLVREYLWNDVGFVWAIAALIEDGDELVIMKQFNTKKLKREIKALTEPTEINCNSLLEILGERILESAVLLARKYARKLTITVELASTDIYNKKGTNPGNGGVNNNGSDTNGLSGSGLGPNNKKYIGHKYFWQEVFQLYMPTIIIIGRNNTTSAASVTSGGGGDAAKTIVTDDLGTKFKFKLNPLSSSKNSKSREGQLIDSLIRKCDLPIIMVFKNMLASILDLRNTNYTGPNQPAVGRRKQSMDRRNSYSVIVPSRGNDNGDIGNSPASTLAPEAPDISFNDLVNEAADGKECSANSPISSHDSDIGIGPGTKNAEITLPTIEFVEA</sequence>
<keyword evidence="3" id="KW-1185">Reference proteome</keyword>
<feature type="compositionally biased region" description="Low complexity" evidence="1">
    <location>
        <begin position="130"/>
        <end position="151"/>
    </location>
</feature>
<dbReference type="Proteomes" id="UP000095009">
    <property type="component" value="Unassembled WGS sequence"/>
</dbReference>
<feature type="region of interest" description="Disordered" evidence="1">
    <location>
        <begin position="676"/>
        <end position="697"/>
    </location>
</feature>
<name>A0A1E3PFN4_9ASCO</name>
<protein>
    <submittedName>
        <fullName evidence="2">Uncharacterized protein</fullName>
    </submittedName>
</protein>
<proteinExistence type="predicted"/>
<reference evidence="2 3" key="1">
    <citation type="journal article" date="2016" name="Proc. Natl. Acad. Sci. U.S.A.">
        <title>Comparative genomics of biotechnologically important yeasts.</title>
        <authorList>
            <person name="Riley R."/>
            <person name="Haridas S."/>
            <person name="Wolfe K.H."/>
            <person name="Lopes M.R."/>
            <person name="Hittinger C.T."/>
            <person name="Goeker M."/>
            <person name="Salamov A.A."/>
            <person name="Wisecaver J.H."/>
            <person name="Long T.M."/>
            <person name="Calvey C.H."/>
            <person name="Aerts A.L."/>
            <person name="Barry K.W."/>
            <person name="Choi C."/>
            <person name="Clum A."/>
            <person name="Coughlan A.Y."/>
            <person name="Deshpande S."/>
            <person name="Douglass A.P."/>
            <person name="Hanson S.J."/>
            <person name="Klenk H.-P."/>
            <person name="LaButti K.M."/>
            <person name="Lapidus A."/>
            <person name="Lindquist E.A."/>
            <person name="Lipzen A.M."/>
            <person name="Meier-Kolthoff J.P."/>
            <person name="Ohm R.A."/>
            <person name="Otillar R.P."/>
            <person name="Pangilinan J.L."/>
            <person name="Peng Y."/>
            <person name="Rokas A."/>
            <person name="Rosa C.A."/>
            <person name="Scheuner C."/>
            <person name="Sibirny A.A."/>
            <person name="Slot J.C."/>
            <person name="Stielow J.B."/>
            <person name="Sun H."/>
            <person name="Kurtzman C.P."/>
            <person name="Blackwell M."/>
            <person name="Grigoriev I.V."/>
            <person name="Jeffries T.W."/>
        </authorList>
    </citation>
    <scope>NUCLEOTIDE SEQUENCE [LARGE SCALE GENOMIC DNA]</scope>
    <source>
        <strain evidence="2 3">DSM 6958</strain>
    </source>
</reference>
<organism evidence="2 3">
    <name type="scientific">Nadsonia fulvescens var. elongata DSM 6958</name>
    <dbReference type="NCBI Taxonomy" id="857566"/>
    <lineage>
        <taxon>Eukaryota</taxon>
        <taxon>Fungi</taxon>
        <taxon>Dikarya</taxon>
        <taxon>Ascomycota</taxon>
        <taxon>Saccharomycotina</taxon>
        <taxon>Dipodascomycetes</taxon>
        <taxon>Dipodascales</taxon>
        <taxon>Dipodascales incertae sedis</taxon>
        <taxon>Nadsonia</taxon>
    </lineage>
</organism>
<dbReference type="AlphaFoldDB" id="A0A1E3PFN4"/>
<accession>A0A1E3PFN4</accession>
<feature type="compositionally biased region" description="Polar residues" evidence="1">
    <location>
        <begin position="60"/>
        <end position="77"/>
    </location>
</feature>
<feature type="region of interest" description="Disordered" evidence="1">
    <location>
        <begin position="250"/>
        <end position="273"/>
    </location>
</feature>
<evidence type="ECO:0000313" key="3">
    <source>
        <dbReference type="Proteomes" id="UP000095009"/>
    </source>
</evidence>
<dbReference type="EMBL" id="KV454412">
    <property type="protein sequence ID" value="ODQ64178.1"/>
    <property type="molecule type" value="Genomic_DNA"/>
</dbReference>
<feature type="compositionally biased region" description="Low complexity" evidence="1">
    <location>
        <begin position="80"/>
        <end position="103"/>
    </location>
</feature>
<evidence type="ECO:0000313" key="2">
    <source>
        <dbReference type="EMBL" id="ODQ64178.1"/>
    </source>
</evidence>